<evidence type="ECO:0000313" key="3">
    <source>
        <dbReference type="Proteomes" id="UP001205105"/>
    </source>
</evidence>
<accession>A0AAD5DMH7</accession>
<dbReference type="Proteomes" id="UP001205105">
    <property type="component" value="Unassembled WGS sequence"/>
</dbReference>
<keyword evidence="3" id="KW-1185">Reference proteome</keyword>
<proteinExistence type="predicted"/>
<dbReference type="EMBL" id="JADXDR010000125">
    <property type="protein sequence ID" value="KAI7838440.1"/>
    <property type="molecule type" value="Genomic_DNA"/>
</dbReference>
<name>A0AAD5DMH7_9CHLO</name>
<gene>
    <name evidence="2" type="ORF">COHA_007703</name>
</gene>
<evidence type="ECO:0000313" key="2">
    <source>
        <dbReference type="EMBL" id="KAI7838440.1"/>
    </source>
</evidence>
<feature type="chain" id="PRO_5042089150" evidence="1">
    <location>
        <begin position="19"/>
        <end position="191"/>
    </location>
</feature>
<sequence>MRAATLCVLALCVAACHARQLYAAEADPANPAALCDPVSNTTIEPPANSYPVFSLLAEGSRNYTCKDGKVDKPWALANISTIWSADGEDYTGLIYYYENGTAAFDIYNGTTGEQIGAIPLIAPPVTQPAPSPEDLAWARFQVKEVIGDIPLVSYVVRNETVGGAEPAVCDAPPGEYIIVPSTFRLTYYACE</sequence>
<keyword evidence="1" id="KW-0732">Signal</keyword>
<protein>
    <submittedName>
        <fullName evidence="2">Uncharacterized protein</fullName>
    </submittedName>
</protein>
<comment type="caution">
    <text evidence="2">The sequence shown here is derived from an EMBL/GenBank/DDBJ whole genome shotgun (WGS) entry which is preliminary data.</text>
</comment>
<organism evidence="2 3">
    <name type="scientific">Chlorella ohadii</name>
    <dbReference type="NCBI Taxonomy" id="2649997"/>
    <lineage>
        <taxon>Eukaryota</taxon>
        <taxon>Viridiplantae</taxon>
        <taxon>Chlorophyta</taxon>
        <taxon>core chlorophytes</taxon>
        <taxon>Trebouxiophyceae</taxon>
        <taxon>Chlorellales</taxon>
        <taxon>Chlorellaceae</taxon>
        <taxon>Chlorella clade</taxon>
        <taxon>Chlorella</taxon>
    </lineage>
</organism>
<evidence type="ECO:0000256" key="1">
    <source>
        <dbReference type="SAM" id="SignalP"/>
    </source>
</evidence>
<reference evidence="2" key="1">
    <citation type="submission" date="2020-11" db="EMBL/GenBank/DDBJ databases">
        <title>Chlorella ohadii genome sequencing and assembly.</title>
        <authorList>
            <person name="Murik O."/>
            <person name="Treves H."/>
            <person name="Kedem I."/>
            <person name="Shotland Y."/>
            <person name="Kaplan A."/>
        </authorList>
    </citation>
    <scope>NUCLEOTIDE SEQUENCE</scope>
    <source>
        <strain evidence="2">1</strain>
    </source>
</reference>
<feature type="signal peptide" evidence="1">
    <location>
        <begin position="1"/>
        <end position="18"/>
    </location>
</feature>
<dbReference type="AlphaFoldDB" id="A0AAD5DMH7"/>